<dbReference type="Gene3D" id="2.30.30.90">
    <property type="match status" value="1"/>
</dbReference>
<keyword evidence="7" id="KW-0408">Iron</keyword>
<evidence type="ECO:0000256" key="1">
    <source>
        <dbReference type="ARBA" id="ARBA00004496"/>
    </source>
</evidence>
<gene>
    <name evidence="16" type="ORF">HHL09_23855</name>
</gene>
<dbReference type="KEGG" id="luo:HHL09_23855"/>
<dbReference type="Proteomes" id="UP000501812">
    <property type="component" value="Chromosome"/>
</dbReference>
<dbReference type="FunFam" id="1.10.60.10:FF:000004">
    <property type="entry name" value="DtxR family transcriptional regulator"/>
    <property type="match status" value="1"/>
</dbReference>
<evidence type="ECO:0000256" key="14">
    <source>
        <dbReference type="ARBA" id="ARBA00032593"/>
    </source>
</evidence>
<dbReference type="Pfam" id="PF01325">
    <property type="entry name" value="Fe_dep_repress"/>
    <property type="match status" value="1"/>
</dbReference>
<dbReference type="SMART" id="SM00529">
    <property type="entry name" value="HTH_DTXR"/>
    <property type="match status" value="1"/>
</dbReference>
<evidence type="ECO:0000256" key="11">
    <source>
        <dbReference type="ARBA" id="ARBA00023163"/>
    </source>
</evidence>
<dbReference type="PANTHER" id="PTHR33238">
    <property type="entry name" value="IRON (METAL) DEPENDENT REPRESSOR, DTXR FAMILY"/>
    <property type="match status" value="1"/>
</dbReference>
<dbReference type="InterPro" id="IPR008988">
    <property type="entry name" value="Transcriptional_repressor_C"/>
</dbReference>
<dbReference type="InterPro" id="IPR036388">
    <property type="entry name" value="WH-like_DNA-bd_sf"/>
</dbReference>
<dbReference type="GO" id="GO:0003677">
    <property type="term" value="F:DNA binding"/>
    <property type="evidence" value="ECO:0007669"/>
    <property type="project" value="UniProtKB-KW"/>
</dbReference>
<dbReference type="Gene3D" id="1.10.10.10">
    <property type="entry name" value="Winged helix-like DNA-binding domain superfamily/Winged helix DNA-binding domain"/>
    <property type="match status" value="1"/>
</dbReference>
<evidence type="ECO:0000256" key="10">
    <source>
        <dbReference type="ARBA" id="ARBA00023159"/>
    </source>
</evidence>
<organism evidence="16 17">
    <name type="scientific">Luteolibacter luteus</name>
    <dbReference type="NCBI Taxonomy" id="2728835"/>
    <lineage>
        <taxon>Bacteria</taxon>
        <taxon>Pseudomonadati</taxon>
        <taxon>Verrucomicrobiota</taxon>
        <taxon>Verrucomicrobiia</taxon>
        <taxon>Verrucomicrobiales</taxon>
        <taxon>Verrucomicrobiaceae</taxon>
        <taxon>Luteolibacter</taxon>
    </lineage>
</organism>
<dbReference type="GO" id="GO:0003700">
    <property type="term" value="F:DNA-binding transcription factor activity"/>
    <property type="evidence" value="ECO:0007669"/>
    <property type="project" value="InterPro"/>
</dbReference>
<dbReference type="Gene3D" id="1.10.60.10">
    <property type="entry name" value="Iron dependent repressor, metal binding and dimerisation domain"/>
    <property type="match status" value="1"/>
</dbReference>
<dbReference type="GO" id="GO:0005737">
    <property type="term" value="C:cytoplasm"/>
    <property type="evidence" value="ECO:0007669"/>
    <property type="project" value="UniProtKB-SubCell"/>
</dbReference>
<dbReference type="PROSITE" id="PS50944">
    <property type="entry name" value="HTH_DTXR"/>
    <property type="match status" value="1"/>
</dbReference>
<dbReference type="InterPro" id="IPR050536">
    <property type="entry name" value="DtxR_MntR_Metal-Reg"/>
</dbReference>
<evidence type="ECO:0000256" key="7">
    <source>
        <dbReference type="ARBA" id="ARBA00023004"/>
    </source>
</evidence>
<feature type="domain" description="HTH dtxR-type" evidence="15">
    <location>
        <begin position="1"/>
        <end position="66"/>
    </location>
</feature>
<accession>A0A858RNT5</accession>
<keyword evidence="6" id="KW-0678">Repressor</keyword>
<dbReference type="InterPro" id="IPR022689">
    <property type="entry name" value="Iron_dep_repressor"/>
</dbReference>
<dbReference type="InterPro" id="IPR007167">
    <property type="entry name" value="Fe-transptr_FeoA-like"/>
</dbReference>
<evidence type="ECO:0000313" key="16">
    <source>
        <dbReference type="EMBL" id="QJE98687.1"/>
    </source>
</evidence>
<evidence type="ECO:0000256" key="3">
    <source>
        <dbReference type="ARBA" id="ARBA00011738"/>
    </source>
</evidence>
<dbReference type="GO" id="GO:0046983">
    <property type="term" value="F:protein dimerization activity"/>
    <property type="evidence" value="ECO:0007669"/>
    <property type="project" value="InterPro"/>
</dbReference>
<keyword evidence="17" id="KW-1185">Reference proteome</keyword>
<dbReference type="InterPro" id="IPR001367">
    <property type="entry name" value="Fe_dep_repressor"/>
</dbReference>
<proteinExistence type="inferred from homology"/>
<evidence type="ECO:0000313" key="17">
    <source>
        <dbReference type="Proteomes" id="UP000501812"/>
    </source>
</evidence>
<comment type="subcellular location">
    <subcellularLocation>
        <location evidence="1">Cytoplasm</location>
    </subcellularLocation>
</comment>
<dbReference type="AlphaFoldDB" id="A0A858RNT5"/>
<keyword evidence="12" id="KW-0464">Manganese</keyword>
<protein>
    <recommendedName>
        <fullName evidence="4">Transcriptional regulator MntR</fullName>
    </recommendedName>
    <alternativeName>
        <fullName evidence="14">Manganese transport regulator</fullName>
    </alternativeName>
</protein>
<dbReference type="InterPro" id="IPR036421">
    <property type="entry name" value="Fe_dep_repressor_sf"/>
</dbReference>
<keyword evidence="11" id="KW-0804">Transcription</keyword>
<dbReference type="EMBL" id="CP051774">
    <property type="protein sequence ID" value="QJE98687.1"/>
    <property type="molecule type" value="Genomic_DNA"/>
</dbReference>
<name>A0A858RNT5_9BACT</name>
<evidence type="ECO:0000256" key="2">
    <source>
        <dbReference type="ARBA" id="ARBA00007871"/>
    </source>
</evidence>
<keyword evidence="8" id="KW-0805">Transcription regulation</keyword>
<dbReference type="Pfam" id="PF04023">
    <property type="entry name" value="FeoA"/>
    <property type="match status" value="1"/>
</dbReference>
<keyword evidence="9" id="KW-0238">DNA-binding</keyword>
<dbReference type="PANTHER" id="PTHR33238:SF11">
    <property type="entry name" value="TRANSCRIPTIONAL REGULATOR MNTR"/>
    <property type="match status" value="1"/>
</dbReference>
<reference evidence="16 17" key="1">
    <citation type="submission" date="2020-04" db="EMBL/GenBank/DDBJ databases">
        <title>Luteolibacter sp. G-1-1-1 isolated from soil.</title>
        <authorList>
            <person name="Dahal R.H."/>
        </authorList>
    </citation>
    <scope>NUCLEOTIDE SEQUENCE [LARGE SCALE GENOMIC DNA]</scope>
    <source>
        <strain evidence="16 17">G-1-1-1</strain>
    </source>
</reference>
<evidence type="ECO:0000256" key="4">
    <source>
        <dbReference type="ARBA" id="ARBA00022386"/>
    </source>
</evidence>
<dbReference type="RefSeq" id="WP_169457174.1">
    <property type="nucleotide sequence ID" value="NZ_CP051774.1"/>
</dbReference>
<comment type="function">
    <text evidence="13">In the presence of manganese, represses expression of mntH and mntS. Up-regulates expression of mntP.</text>
</comment>
<dbReference type="InterPro" id="IPR036390">
    <property type="entry name" value="WH_DNA-bd_sf"/>
</dbReference>
<evidence type="ECO:0000256" key="9">
    <source>
        <dbReference type="ARBA" id="ARBA00023125"/>
    </source>
</evidence>
<evidence type="ECO:0000256" key="6">
    <source>
        <dbReference type="ARBA" id="ARBA00022491"/>
    </source>
</evidence>
<dbReference type="InterPro" id="IPR038157">
    <property type="entry name" value="FeoA_core_dom"/>
</dbReference>
<evidence type="ECO:0000256" key="13">
    <source>
        <dbReference type="ARBA" id="ARBA00025185"/>
    </source>
</evidence>
<evidence type="ECO:0000259" key="15">
    <source>
        <dbReference type="PROSITE" id="PS50944"/>
    </source>
</evidence>
<dbReference type="Pfam" id="PF02742">
    <property type="entry name" value="Fe_dep_repr_C"/>
    <property type="match status" value="1"/>
</dbReference>
<keyword evidence="5" id="KW-0963">Cytoplasm</keyword>
<keyword evidence="10" id="KW-0010">Activator</keyword>
<dbReference type="SUPFAM" id="SSF46785">
    <property type="entry name" value="Winged helix' DNA-binding domain"/>
    <property type="match status" value="1"/>
</dbReference>
<evidence type="ECO:0000256" key="5">
    <source>
        <dbReference type="ARBA" id="ARBA00022490"/>
    </source>
</evidence>
<dbReference type="GO" id="GO:0046914">
    <property type="term" value="F:transition metal ion binding"/>
    <property type="evidence" value="ECO:0007669"/>
    <property type="project" value="InterPro"/>
</dbReference>
<evidence type="ECO:0000256" key="8">
    <source>
        <dbReference type="ARBA" id="ARBA00023015"/>
    </source>
</evidence>
<dbReference type="SUPFAM" id="SSF50037">
    <property type="entry name" value="C-terminal domain of transcriptional repressors"/>
    <property type="match status" value="1"/>
</dbReference>
<sequence length="220" mass="24202">MPSSTVEDYLKAIHRLAETGGEGELVAVGKVASHLGLTPGTATTMMKHLEKEGYVEYSPRKGVLLTEKGLRAAKQVLRRHRLIELFLVEVMKLDWSEVHEEAEILEHAFSDRLVERIDEMLGRPAHDPHGDPIPDAQGVVAQDSDLRPLSGCGVGAYRLVRVTRHEPGFLLWLQEHGLRPGVELIVKERDEMAGIATLKVGEAVELVTVGEAVASSLLVR</sequence>
<comment type="similarity">
    <text evidence="2">Belongs to the DtxR/MntR family.</text>
</comment>
<comment type="subunit">
    <text evidence="3">Homodimer.</text>
</comment>
<dbReference type="SUPFAM" id="SSF47979">
    <property type="entry name" value="Iron-dependent repressor protein, dimerization domain"/>
    <property type="match status" value="1"/>
</dbReference>
<dbReference type="InterPro" id="IPR022687">
    <property type="entry name" value="HTH_DTXR"/>
</dbReference>
<evidence type="ECO:0000256" key="12">
    <source>
        <dbReference type="ARBA" id="ARBA00023211"/>
    </source>
</evidence>